<protein>
    <submittedName>
        <fullName evidence="2">Uncharacterized protein</fullName>
    </submittedName>
</protein>
<reference evidence="3" key="1">
    <citation type="journal article" date="2019" name="Plant Biotechnol. J.">
        <title>Genome sequencing of the Australian wild diploid species Gossypium australe highlights disease resistance and delayed gland morphogenesis.</title>
        <authorList>
            <person name="Cai Y."/>
            <person name="Cai X."/>
            <person name="Wang Q."/>
            <person name="Wang P."/>
            <person name="Zhang Y."/>
            <person name="Cai C."/>
            <person name="Xu Y."/>
            <person name="Wang K."/>
            <person name="Zhou Z."/>
            <person name="Wang C."/>
            <person name="Geng S."/>
            <person name="Li B."/>
            <person name="Dong Q."/>
            <person name="Hou Y."/>
            <person name="Wang H."/>
            <person name="Ai P."/>
            <person name="Liu Z."/>
            <person name="Yi F."/>
            <person name="Sun M."/>
            <person name="An G."/>
            <person name="Cheng J."/>
            <person name="Zhang Y."/>
            <person name="Shi Q."/>
            <person name="Xie Y."/>
            <person name="Shi X."/>
            <person name="Chang Y."/>
            <person name="Huang F."/>
            <person name="Chen Y."/>
            <person name="Hong S."/>
            <person name="Mi L."/>
            <person name="Sun Q."/>
            <person name="Zhang L."/>
            <person name="Zhou B."/>
            <person name="Peng R."/>
            <person name="Zhang X."/>
            <person name="Liu F."/>
        </authorList>
    </citation>
    <scope>NUCLEOTIDE SEQUENCE [LARGE SCALE GENOMIC DNA]</scope>
    <source>
        <strain evidence="3">cv. PA1801</strain>
    </source>
</reference>
<dbReference type="AlphaFoldDB" id="A0A5B6ULU4"/>
<evidence type="ECO:0000313" key="3">
    <source>
        <dbReference type="Proteomes" id="UP000325315"/>
    </source>
</evidence>
<keyword evidence="1" id="KW-0812">Transmembrane</keyword>
<proteinExistence type="predicted"/>
<keyword evidence="1" id="KW-1133">Transmembrane helix</keyword>
<sequence length="142" mass="15756">MQPNTGIGIPQNKEVRQALSGVSINVLYNEEDDDLDREIDKYTSPKSMPCMIVESVDTLASRFDWYNFLQELDREDALSIKRQNVGGEVDTAAMSIKTTPTPTVTTTLMVVVTLTVAAPYALTMLISTMLISLSLFLMPLLH</sequence>
<evidence type="ECO:0000313" key="2">
    <source>
        <dbReference type="EMBL" id="KAA3457756.1"/>
    </source>
</evidence>
<feature type="transmembrane region" description="Helical" evidence="1">
    <location>
        <begin position="117"/>
        <end position="141"/>
    </location>
</feature>
<keyword evidence="3" id="KW-1185">Reference proteome</keyword>
<comment type="caution">
    <text evidence="2">The sequence shown here is derived from an EMBL/GenBank/DDBJ whole genome shotgun (WGS) entry which is preliminary data.</text>
</comment>
<keyword evidence="1" id="KW-0472">Membrane</keyword>
<dbReference type="Proteomes" id="UP000325315">
    <property type="component" value="Unassembled WGS sequence"/>
</dbReference>
<dbReference type="OrthoDB" id="10377815at2759"/>
<evidence type="ECO:0000256" key="1">
    <source>
        <dbReference type="SAM" id="Phobius"/>
    </source>
</evidence>
<accession>A0A5B6ULU4</accession>
<dbReference type="EMBL" id="SMMG02000010">
    <property type="protein sequence ID" value="KAA3457756.1"/>
    <property type="molecule type" value="Genomic_DNA"/>
</dbReference>
<organism evidence="2 3">
    <name type="scientific">Gossypium australe</name>
    <dbReference type="NCBI Taxonomy" id="47621"/>
    <lineage>
        <taxon>Eukaryota</taxon>
        <taxon>Viridiplantae</taxon>
        <taxon>Streptophyta</taxon>
        <taxon>Embryophyta</taxon>
        <taxon>Tracheophyta</taxon>
        <taxon>Spermatophyta</taxon>
        <taxon>Magnoliopsida</taxon>
        <taxon>eudicotyledons</taxon>
        <taxon>Gunneridae</taxon>
        <taxon>Pentapetalae</taxon>
        <taxon>rosids</taxon>
        <taxon>malvids</taxon>
        <taxon>Malvales</taxon>
        <taxon>Malvaceae</taxon>
        <taxon>Malvoideae</taxon>
        <taxon>Gossypium</taxon>
    </lineage>
</organism>
<name>A0A5B6ULU4_9ROSI</name>
<gene>
    <name evidence="2" type="ORF">EPI10_012449</name>
</gene>